<dbReference type="GO" id="GO:0005739">
    <property type="term" value="C:mitochondrion"/>
    <property type="evidence" value="ECO:0007669"/>
    <property type="project" value="TreeGrafter"/>
</dbReference>
<dbReference type="FunFam" id="3.10.180.10:FF:000039">
    <property type="entry name" value="Trihydroxytoluene oxygenase (AFU_orthologue AFUA_8G02470)"/>
    <property type="match status" value="1"/>
</dbReference>
<keyword evidence="3" id="KW-0560">Oxidoreductase</keyword>
<dbReference type="EMBL" id="JAGTJS010000005">
    <property type="protein sequence ID" value="KAH7267928.1"/>
    <property type="molecule type" value="Genomic_DNA"/>
</dbReference>
<keyword evidence="1" id="KW-0479">Metal-binding</keyword>
<dbReference type="Proteomes" id="UP000736672">
    <property type="component" value="Unassembled WGS sequence"/>
</dbReference>
<protein>
    <submittedName>
        <fullName evidence="3">Glyoxalase/Bleomycin resistance protein/Dihydroxybiphenyl dioxygenase</fullName>
    </submittedName>
</protein>
<evidence type="ECO:0000313" key="4">
    <source>
        <dbReference type="Proteomes" id="UP000736672"/>
    </source>
</evidence>
<comment type="caution">
    <text evidence="3">The sequence shown here is derived from an EMBL/GenBank/DDBJ whole genome shotgun (WGS) entry which is preliminary data.</text>
</comment>
<dbReference type="AlphaFoldDB" id="A0A9P9KSV2"/>
<dbReference type="InterPro" id="IPR037523">
    <property type="entry name" value="VOC_core"/>
</dbReference>
<dbReference type="PANTHER" id="PTHR43048">
    <property type="entry name" value="METHYLMALONYL-COA EPIMERASE"/>
    <property type="match status" value="1"/>
</dbReference>
<dbReference type="GO" id="GO:0051213">
    <property type="term" value="F:dioxygenase activity"/>
    <property type="evidence" value="ECO:0007669"/>
    <property type="project" value="UniProtKB-KW"/>
</dbReference>
<dbReference type="InterPro" id="IPR004360">
    <property type="entry name" value="Glyas_Fos-R_dOase_dom"/>
</dbReference>
<reference evidence="3" key="1">
    <citation type="journal article" date="2021" name="Nat. Commun.">
        <title>Genetic determinants of endophytism in the Arabidopsis root mycobiome.</title>
        <authorList>
            <person name="Mesny F."/>
            <person name="Miyauchi S."/>
            <person name="Thiergart T."/>
            <person name="Pickel B."/>
            <person name="Atanasova L."/>
            <person name="Karlsson M."/>
            <person name="Huettel B."/>
            <person name="Barry K.W."/>
            <person name="Haridas S."/>
            <person name="Chen C."/>
            <person name="Bauer D."/>
            <person name="Andreopoulos W."/>
            <person name="Pangilinan J."/>
            <person name="LaButti K."/>
            <person name="Riley R."/>
            <person name="Lipzen A."/>
            <person name="Clum A."/>
            <person name="Drula E."/>
            <person name="Henrissat B."/>
            <person name="Kohler A."/>
            <person name="Grigoriev I.V."/>
            <person name="Martin F.M."/>
            <person name="Hacquard S."/>
        </authorList>
    </citation>
    <scope>NUCLEOTIDE SEQUENCE</scope>
    <source>
        <strain evidence="3">FSSC 5 MPI-SDFR-AT-0091</strain>
    </source>
</reference>
<proteinExistence type="predicted"/>
<keyword evidence="3" id="KW-0223">Dioxygenase</keyword>
<dbReference type="GO" id="GO:0046872">
    <property type="term" value="F:metal ion binding"/>
    <property type="evidence" value="ECO:0007669"/>
    <property type="project" value="UniProtKB-KW"/>
</dbReference>
<dbReference type="InterPro" id="IPR029068">
    <property type="entry name" value="Glyas_Bleomycin-R_OHBP_Dase"/>
</dbReference>
<dbReference type="GO" id="GO:0046491">
    <property type="term" value="P:L-methylmalonyl-CoA metabolic process"/>
    <property type="evidence" value="ECO:0007669"/>
    <property type="project" value="TreeGrafter"/>
</dbReference>
<dbReference type="Pfam" id="PF00903">
    <property type="entry name" value="Glyoxalase"/>
    <property type="match status" value="1"/>
</dbReference>
<feature type="domain" description="VOC" evidence="2">
    <location>
        <begin position="205"/>
        <end position="333"/>
    </location>
</feature>
<dbReference type="InterPro" id="IPR051785">
    <property type="entry name" value="MMCE/EMCE_epimerase"/>
</dbReference>
<evidence type="ECO:0000256" key="1">
    <source>
        <dbReference type="ARBA" id="ARBA00022723"/>
    </source>
</evidence>
<keyword evidence="4" id="KW-1185">Reference proteome</keyword>
<dbReference type="CDD" id="cd07267">
    <property type="entry name" value="THT_Oxygenase_N"/>
    <property type="match status" value="1"/>
</dbReference>
<dbReference type="OrthoDB" id="3360610at2759"/>
<dbReference type="FunFam" id="3.10.180.10:FF:000034">
    <property type="entry name" value="Glyoxalase/Bleomycin resistance protein/Dihydroxybiphenyl dioxygenase"/>
    <property type="match status" value="1"/>
</dbReference>
<dbReference type="PROSITE" id="PS51819">
    <property type="entry name" value="VOC"/>
    <property type="match status" value="1"/>
</dbReference>
<dbReference type="GO" id="GO:0004493">
    <property type="term" value="F:methylmalonyl-CoA epimerase activity"/>
    <property type="evidence" value="ECO:0007669"/>
    <property type="project" value="TreeGrafter"/>
</dbReference>
<name>A0A9P9KSV2_FUSSL</name>
<organism evidence="3 4">
    <name type="scientific">Fusarium solani</name>
    <name type="common">Filamentous fungus</name>
    <dbReference type="NCBI Taxonomy" id="169388"/>
    <lineage>
        <taxon>Eukaryota</taxon>
        <taxon>Fungi</taxon>
        <taxon>Dikarya</taxon>
        <taxon>Ascomycota</taxon>
        <taxon>Pezizomycotina</taxon>
        <taxon>Sordariomycetes</taxon>
        <taxon>Hypocreomycetidae</taxon>
        <taxon>Hypocreales</taxon>
        <taxon>Nectriaceae</taxon>
        <taxon>Fusarium</taxon>
        <taxon>Fusarium solani species complex</taxon>
    </lineage>
</organism>
<accession>A0A9P9KSV2</accession>
<gene>
    <name evidence="3" type="ORF">B0J15DRAFT_390222</name>
</gene>
<dbReference type="Gene3D" id="3.10.180.10">
    <property type="entry name" value="2,3-Dihydroxybiphenyl 1,2-Dioxygenase, domain 1"/>
    <property type="match status" value="2"/>
</dbReference>
<evidence type="ECO:0000313" key="3">
    <source>
        <dbReference type="EMBL" id="KAH7267928.1"/>
    </source>
</evidence>
<dbReference type="SUPFAM" id="SSF54593">
    <property type="entry name" value="Glyoxalase/Bleomycin resistance protein/Dihydroxybiphenyl dioxygenase"/>
    <property type="match status" value="1"/>
</dbReference>
<evidence type="ECO:0000259" key="2">
    <source>
        <dbReference type="PROSITE" id="PS51819"/>
    </source>
</evidence>
<dbReference type="PANTHER" id="PTHR43048:SF3">
    <property type="entry name" value="METHYLMALONYL-COA EPIMERASE, MITOCHONDRIAL"/>
    <property type="match status" value="1"/>
</dbReference>
<sequence>MEPPDRPPPQSYPLTITSIKIRPPSSLNQLNTMAAVLPEINNDPSKIQLERITHVYFEHPDLEKFDAFAKDFGLIPAYQDTDVNLYRGYGKDPYCYVARKSSTGAQAFGGAAFVAQTEADFDKAAALDGAVVSELSPFPGGGRRVTLKSPSGFLFHVVHGQEERSPNESASSSLAESQGPFNGSLVKKRFGQFQRFRHGPATVHKLGHYGFIVGDWAKEVTWYTDNFNFVPSDVQYEGENGDLDVITFLHLDLGERFSDHHSLFLSRAPPGEHDRMHHTSYEVEDFDTQLLGHDWLASKGYYSVWGVGRHILGSQIFDYWRDPSGFTIEHYADGDLVNVKTGTKRSKAGPLSVWGPEFSADMTADGTRATAA</sequence>